<dbReference type="Pfam" id="PF00668">
    <property type="entry name" value="Condensation"/>
    <property type="match status" value="3"/>
</dbReference>
<dbReference type="NCBIfam" id="NF003417">
    <property type="entry name" value="PRK04813.1"/>
    <property type="match status" value="4"/>
</dbReference>
<keyword evidence="3" id="KW-0597">Phosphoprotein</keyword>
<dbReference type="InterPro" id="IPR036736">
    <property type="entry name" value="ACP-like_sf"/>
</dbReference>
<dbReference type="GO" id="GO:0043041">
    <property type="term" value="P:amino acid activation for nonribosomal peptide biosynthetic process"/>
    <property type="evidence" value="ECO:0007669"/>
    <property type="project" value="TreeGrafter"/>
</dbReference>
<reference evidence="5 6" key="1">
    <citation type="submission" date="2020-08" db="EMBL/GenBank/DDBJ databases">
        <title>Sequencing the genomes of 1000 actinobacteria strains.</title>
        <authorList>
            <person name="Klenk H.-P."/>
        </authorList>
    </citation>
    <scope>NUCLEOTIDE SEQUENCE [LARGE SCALE GENOMIC DNA]</scope>
    <source>
        <strain evidence="5 6">DSM 45362</strain>
    </source>
</reference>
<dbReference type="InterPro" id="IPR020845">
    <property type="entry name" value="AMP-binding_CS"/>
</dbReference>
<dbReference type="InterPro" id="IPR006162">
    <property type="entry name" value="Ppantetheine_attach_site"/>
</dbReference>
<feature type="domain" description="Carrier" evidence="4">
    <location>
        <begin position="1022"/>
        <end position="1097"/>
    </location>
</feature>
<dbReference type="Gene3D" id="3.30.300.30">
    <property type="match status" value="3"/>
</dbReference>
<dbReference type="SUPFAM" id="SSF52777">
    <property type="entry name" value="CoA-dependent acyltransferases"/>
    <property type="match status" value="6"/>
</dbReference>
<accession>A0A841C0Y9</accession>
<dbReference type="CDD" id="cd19540">
    <property type="entry name" value="LCL_NRPS-like"/>
    <property type="match status" value="3"/>
</dbReference>
<comment type="cofactor">
    <cofactor evidence="1">
        <name>pantetheine 4'-phosphate</name>
        <dbReference type="ChEBI" id="CHEBI:47942"/>
    </cofactor>
</comment>
<dbReference type="NCBIfam" id="TIGR01733">
    <property type="entry name" value="AA-adenyl-dom"/>
    <property type="match status" value="3"/>
</dbReference>
<organism evidence="5 6">
    <name type="scientific">Allocatelliglobosispora scoriae</name>
    <dbReference type="NCBI Taxonomy" id="643052"/>
    <lineage>
        <taxon>Bacteria</taxon>
        <taxon>Bacillati</taxon>
        <taxon>Actinomycetota</taxon>
        <taxon>Actinomycetes</taxon>
        <taxon>Micromonosporales</taxon>
        <taxon>Micromonosporaceae</taxon>
        <taxon>Allocatelliglobosispora</taxon>
    </lineage>
</organism>
<dbReference type="EMBL" id="JACHMN010000003">
    <property type="protein sequence ID" value="MBB5872722.1"/>
    <property type="molecule type" value="Genomic_DNA"/>
</dbReference>
<dbReference type="RefSeq" id="WP_184842795.1">
    <property type="nucleotide sequence ID" value="NZ_JACHMN010000003.1"/>
</dbReference>
<dbReference type="Gene3D" id="3.30.559.10">
    <property type="entry name" value="Chloramphenicol acetyltransferase-like domain"/>
    <property type="match status" value="3"/>
</dbReference>
<keyword evidence="2" id="KW-0596">Phosphopantetheine</keyword>
<dbReference type="SUPFAM" id="SSF47336">
    <property type="entry name" value="ACP-like"/>
    <property type="match status" value="3"/>
</dbReference>
<dbReference type="InterPro" id="IPR029058">
    <property type="entry name" value="AB_hydrolase_fold"/>
</dbReference>
<dbReference type="Gene3D" id="3.40.50.1820">
    <property type="entry name" value="alpha/beta hydrolase"/>
    <property type="match status" value="1"/>
</dbReference>
<dbReference type="InterPro" id="IPR023213">
    <property type="entry name" value="CAT-like_dom_sf"/>
</dbReference>
<dbReference type="InterPro" id="IPR001242">
    <property type="entry name" value="Condensation_dom"/>
</dbReference>
<dbReference type="PROSITE" id="PS50075">
    <property type="entry name" value="CARRIER"/>
    <property type="match status" value="3"/>
</dbReference>
<dbReference type="Gene3D" id="2.30.38.10">
    <property type="entry name" value="Luciferase, Domain 3"/>
    <property type="match status" value="3"/>
</dbReference>
<dbReference type="GO" id="GO:0003824">
    <property type="term" value="F:catalytic activity"/>
    <property type="evidence" value="ECO:0007669"/>
    <property type="project" value="InterPro"/>
</dbReference>
<feature type="domain" description="Carrier" evidence="4">
    <location>
        <begin position="3145"/>
        <end position="3220"/>
    </location>
</feature>
<dbReference type="InterPro" id="IPR025110">
    <property type="entry name" value="AMP-bd_C"/>
</dbReference>
<dbReference type="Pfam" id="PF00501">
    <property type="entry name" value="AMP-binding"/>
    <property type="match status" value="3"/>
</dbReference>
<dbReference type="InterPro" id="IPR020806">
    <property type="entry name" value="PKS_PP-bd"/>
</dbReference>
<dbReference type="InterPro" id="IPR045851">
    <property type="entry name" value="AMP-bd_C_sf"/>
</dbReference>
<dbReference type="PROSITE" id="PS00012">
    <property type="entry name" value="PHOSPHOPANTETHEINE"/>
    <property type="match status" value="3"/>
</dbReference>
<dbReference type="InterPro" id="IPR000873">
    <property type="entry name" value="AMP-dep_synth/lig_dom"/>
</dbReference>
<dbReference type="Pfam" id="PF00975">
    <property type="entry name" value="Thioesterase"/>
    <property type="match status" value="1"/>
</dbReference>
<dbReference type="InterPro" id="IPR010071">
    <property type="entry name" value="AA_adenyl_dom"/>
</dbReference>
<dbReference type="Pfam" id="PF13193">
    <property type="entry name" value="AMP-binding_C"/>
    <property type="match status" value="3"/>
</dbReference>
<dbReference type="GO" id="GO:0072330">
    <property type="term" value="P:monocarboxylic acid biosynthetic process"/>
    <property type="evidence" value="ECO:0007669"/>
    <property type="project" value="UniProtKB-ARBA"/>
</dbReference>
<dbReference type="InterPro" id="IPR009081">
    <property type="entry name" value="PP-bd_ACP"/>
</dbReference>
<dbReference type="InterPro" id="IPR020802">
    <property type="entry name" value="TesA-like"/>
</dbReference>
<dbReference type="Proteomes" id="UP000587527">
    <property type="component" value="Unassembled WGS sequence"/>
</dbReference>
<dbReference type="FunFam" id="3.30.300.30:FF:000010">
    <property type="entry name" value="Enterobactin synthetase component F"/>
    <property type="match status" value="1"/>
</dbReference>
<name>A0A841C0Y9_9ACTN</name>
<evidence type="ECO:0000256" key="1">
    <source>
        <dbReference type="ARBA" id="ARBA00001957"/>
    </source>
</evidence>
<dbReference type="Pfam" id="PF00550">
    <property type="entry name" value="PP-binding"/>
    <property type="match status" value="3"/>
</dbReference>
<dbReference type="PANTHER" id="PTHR45527">
    <property type="entry name" value="NONRIBOSOMAL PEPTIDE SYNTHETASE"/>
    <property type="match status" value="1"/>
</dbReference>
<dbReference type="PANTHER" id="PTHR45527:SF1">
    <property type="entry name" value="FATTY ACID SYNTHASE"/>
    <property type="match status" value="1"/>
</dbReference>
<dbReference type="InterPro" id="IPR001031">
    <property type="entry name" value="Thioesterase"/>
</dbReference>
<evidence type="ECO:0000256" key="3">
    <source>
        <dbReference type="ARBA" id="ARBA00022553"/>
    </source>
</evidence>
<evidence type="ECO:0000313" key="6">
    <source>
        <dbReference type="Proteomes" id="UP000587527"/>
    </source>
</evidence>
<comment type="caution">
    <text evidence="5">The sequence shown here is derived from an EMBL/GenBank/DDBJ whole genome shotgun (WGS) entry which is preliminary data.</text>
</comment>
<dbReference type="FunFam" id="1.10.1200.10:FF:000016">
    <property type="entry name" value="Non-ribosomal peptide synthase"/>
    <property type="match status" value="3"/>
</dbReference>
<sequence>MIPLSFAQRRLWFLHQVDPGTAYNVGFTLRIRGAVDADVLEAALGDVVGRHEVLRTTFPEVDGEPEQLVHDDRRPVLTRAAVAGAELDAAIDAHAAHVFDLAREIPIRAHLITVSGQAEHRLCLLLHHIAADGWSLGPLVGDLSTAYAARIAGAAPQWEELPVQYADYTLWQRDVLGSEDDPDSVVSRQLDYWRKTLAGVVEELPLPTDRSRPAEPSERGDLASVIVGADLHAGLVAIAAQRQVTLFMVVQAALTGLLTRLGGGTDIPVGTPIAGRNDEALEELVGFFINTVVLRTDTSGDPTFAELIDRIRDTDLAAFAHQDLPFERIVEALNPPRSLSRHPIFQVMYALQSQAAQSADEAAEDGSGVQLEIVPVPATSAKFDLTVAVSEIRTADGAPDGMVVSFEYATDLFDRTTIERLLAFFEVMLTALVTAPDQRLSTVDLLPAAERELLLETWSGTHPIPSPQAEAMIGTTLEELRRSWSTAGQPGAATAAGAADAFGTGAVLAPTLEELRRAGEAGSWGVVHEVVARQAAATPEAVALIDGELRVSYAELDARANRLAHHLLDSGVRRGQIVGVYLDRGAELIVAVLGVIKTGAAYSLLDTNHPVERLTSIVAEGGMSVLSRRSEMDAYQAHEAWAWLDIAGADGRPETAPAVDVTPADAVCVMFTSGSTGRPKGVVASHRSLVATFAGQEFVHFGPLEVVLQCSPVSWDAFALELFTALLFGGTCILQPGQSPEPAVIAGLVEEHGVTTLHASASLLNYLIDEHPAVFDTVRQVMTGGEAASVAHLGRLLELNPSLRLVNGYSPVESMIFTVFRAVTAEDCAGRSIPVGGPLHGKQVYVLDEHLGLAPIGVVGELYMAGLGLADGYLGQTGLTAARFVANPFTPGRMYRTGDLVKWRPDGVLEFCGRVDDQVKIRGFRIEPGEVETVIGRHPGVGQVAVVVREDRPGDRRLVAYAVPTGDLDIDTAELRRHVAAALPDYLVPAAFVALEALPRTANGKLDRRALPPPTLTAAGRAPRTPREEILCDLYRDILGVAGVGIDDDFFALGGHSLLAARLIGRARERFDRELSVKALFTHPTPGALAAHLETTQGVRRKPLLATATRPDPLPLSFAQRRLWFLHRVEPSNAYNVAFTLRLRGDVDVVALHDALGDLAARHEVLRTVYPELDGEPVQVVLPDARPTMTCGRADESTLDAVVRESAGHVFDLATELPIRARLVTVTPQEHRLCLVLHHIAADGWSMAPLIRDLTDAYAARAAGGEPQWQPLPVQYADYTLWQRDLLDGSTDASDQLAFWRETLAGLPEEIELPADRPRPLDRDGLGGSVVRRLSPALHARLLEVSRTEQVTLFMTLQALTAALLSRVGGGEDIVLGTPVAGRSDPAMDDLVGFFVNTLVLRTDLGGAPSLRELLRRVRTGTIDAFSHQDVPFERIVEELNPARVLGRHPLIQTMVMLHGNEALSAELGEGAELQAVETGTAKFDLSVGFLDRRDEAGAPAGLDAYWEFATDMFDHDTVAALAERFELFAAAVLGDVDRPVGDADLLSPAERRHLLVELTDTGADVPAATLAELVAARAAEQPDAIALIEAGRRVSYGELDASAREWAGRLAAAGAGPETIVAVAIPRGVDFIVGIVAVLYAGAAWLPLDPDYPAERLAFMLDDADPSCVLTTTALAPSFGGGRSALLADDAAASDLTLTRPVPLDDACPSSGLAPSAAGRRSVLLIDAPGGATAPVRPAGPDDGAYLIYTSGSTGLPKGALVPHRAIGNDLAWRRAENAVTAADRMLHKTAAGFDVSVLEIFTALTAGAALVLARPGGQREPAYIAELIRAEQVTIATFVPAILDAFLREPAAASCTSLRQVIVGGEQLTTDLLARFTAALGHAQLFNAYGPTEAAIDVTQFRCDDGGGPIPIGAPHPNVRAYVLDGRLHPVPVGQAGELYLGGVQLARGYHRRPGLTAARFVADPYSSGGRLYRTGDLVRRRPDGNLVYLGRTDHQVKLHGVRIEPGEIEATLAGHPGLAGAVVIVREDVPGDRRLVAYPVGGPVDEAELREYLAARLPDHLVPQVYVPIDAVPLSPSGKVDTRALPAPVATVGRAARTPQEEILCGLFRDLLGIDRVGADDNFFALGGHSLLAVRLINRVRESLHAELDVRDIFRTPTPAGLVGRLDRTGRRVRPRLVRQDTPELLPLSHAQRRLWFLHQVEPNAAYGMATALRLRGTWNGPALRAALHDVVTRQEALRTVFPEVDGAPVQVVLDAAEAAPVWTESACTEDGLAAAITRASGWVFDLATDRPLRADVLTLAPDDHVLVLTMHHISADGWSMGPLLGDLGTAYEARLAGRAPSFTPLPVRYADYTLWQHEMMGSPEDPESVFTEQLDYWRGQLDGLPDQLNLPTDRPRPPLPTHAGDTVEAAIPAELHARLGELARGQQVTLYMLLQAAVATLLTRLGAGTDIPIGSVVAGRTDAELDDLVGFFVNTLVLRTDTSGDPAFTELLARVRETDLAALSHQDLPFDQLVEELRPMRSLARHPLFQVMLVLQNLGSGGTFALPGLDVDFEPIGHGGAKFDLTMVLSEATGADGAPAGIHASFEFATDLFDRSTVEVLAERLIRLLSVVATAPQTRLGEIELLADDELSRVLHEWQGERIPFDAERTVCDLIAEHAATRPEALAVAGADGTLTYWELEERAQRLAQKLTSLGVRPSTLVGLCLERGAGMVAGMLGILQAGAAYVPLDPTYPAGRLEFLMADTAMPVIVTTSALAGLLPPTDAWIVCLDELGTAPIRLLPSVASPDGVAYVIHTSGSTGTPKGVVVRHRSLTDMCLDHARRYGITPDDRTSQVASQGFDATVWELWPYLCAGASVHLPGQQILDDADALLDWIACSRLTACFLPTPRLELLLDDDRLLRTSLRWLFTAGDVLRRTPDRELPFRLMNLYGPTEFTVVASGAEVAVGGAGLPPIGRPVGNSSALVLDAGLRPVPVGVEGELYLAGSGTAAGYLNRAELTAGRFVANPFGPPGDRMYRTGDIVRWLADGQLAFVGRTDHQVKIRGIRIELGEIEAAVSTHPRVRQTVVVVIALGEAKRLAAYVAADGVDAHELRRHAATVLPDYLIPAAFVIVDELPLTLNGKLDRTSLPEPVWTAGGAGRAPRNPREQLLTEIFAETLGLDRVSIDDNFFDLGGHSLLATRMISRIRLATGSSLSIRTIFTAPTPAALAEQLDAGIVDDDALAVLLPLRTTGTRAPLFCVHPASGIAWVYSGLLRHLGPDQPVYGLQARGFTHPGEPAAGMAELVRHYLAEIRSVQPSGPYRLMGWSFGGVVAHALAAALQAEDERVELLAILDGYPAVTDPSVAPLAADDPASLGALLASVGIDSGPVELAEFTRIASAPQSPFAVLGAAGIAALPAVFAGNGNAMSAFDTGTVDGDLLFFAATGDLGDKPDPGIWRQHVGGLVEVHEIACRHGEMVQAGPLARIAPVLAERLRTPEFAHSGGTR</sequence>
<dbReference type="Gene3D" id="3.40.50.980">
    <property type="match status" value="6"/>
</dbReference>
<dbReference type="Gene3D" id="1.10.1200.10">
    <property type="entry name" value="ACP-like"/>
    <property type="match status" value="2"/>
</dbReference>
<dbReference type="CDD" id="cd17646">
    <property type="entry name" value="A_NRPS_AB3403-like"/>
    <property type="match status" value="1"/>
</dbReference>
<dbReference type="SUPFAM" id="SSF53474">
    <property type="entry name" value="alpha/beta-Hydrolases"/>
    <property type="match status" value="1"/>
</dbReference>
<protein>
    <submittedName>
        <fullName evidence="5">Amino acid adenylation domain-containing protein</fullName>
    </submittedName>
</protein>
<evidence type="ECO:0000313" key="5">
    <source>
        <dbReference type="EMBL" id="MBB5872722.1"/>
    </source>
</evidence>
<dbReference type="GO" id="GO:0044550">
    <property type="term" value="P:secondary metabolite biosynthetic process"/>
    <property type="evidence" value="ECO:0007669"/>
    <property type="project" value="TreeGrafter"/>
</dbReference>
<dbReference type="GO" id="GO:0031177">
    <property type="term" value="F:phosphopantetheine binding"/>
    <property type="evidence" value="ECO:0007669"/>
    <property type="project" value="InterPro"/>
</dbReference>
<dbReference type="PROSITE" id="PS00455">
    <property type="entry name" value="AMP_BINDING"/>
    <property type="match status" value="3"/>
</dbReference>
<feature type="domain" description="Carrier" evidence="4">
    <location>
        <begin position="2098"/>
        <end position="2173"/>
    </location>
</feature>
<gene>
    <name evidence="5" type="ORF">F4553_006156</name>
</gene>
<dbReference type="SMART" id="SM00824">
    <property type="entry name" value="PKS_TE"/>
    <property type="match status" value="1"/>
</dbReference>
<dbReference type="SMART" id="SM00823">
    <property type="entry name" value="PKS_PP"/>
    <property type="match status" value="3"/>
</dbReference>
<dbReference type="GO" id="GO:0008610">
    <property type="term" value="P:lipid biosynthetic process"/>
    <property type="evidence" value="ECO:0007669"/>
    <property type="project" value="UniProtKB-ARBA"/>
</dbReference>
<keyword evidence="6" id="KW-1185">Reference proteome</keyword>
<dbReference type="CDD" id="cd05930">
    <property type="entry name" value="A_NRPS"/>
    <property type="match status" value="1"/>
</dbReference>
<dbReference type="FunFam" id="3.40.50.980:FF:000001">
    <property type="entry name" value="Non-ribosomal peptide synthetase"/>
    <property type="match status" value="1"/>
</dbReference>
<dbReference type="GO" id="GO:0005829">
    <property type="term" value="C:cytosol"/>
    <property type="evidence" value="ECO:0007669"/>
    <property type="project" value="TreeGrafter"/>
</dbReference>
<dbReference type="Gene3D" id="3.30.559.30">
    <property type="entry name" value="Nonribosomal peptide synthetase, condensation domain"/>
    <property type="match status" value="3"/>
</dbReference>
<proteinExistence type="predicted"/>
<evidence type="ECO:0000256" key="2">
    <source>
        <dbReference type="ARBA" id="ARBA00022450"/>
    </source>
</evidence>
<dbReference type="CDD" id="cd12117">
    <property type="entry name" value="A_NRPS_Srf_like"/>
    <property type="match status" value="1"/>
</dbReference>
<dbReference type="SUPFAM" id="SSF56801">
    <property type="entry name" value="Acetyl-CoA synthetase-like"/>
    <property type="match status" value="3"/>
</dbReference>
<evidence type="ECO:0000259" key="4">
    <source>
        <dbReference type="PROSITE" id="PS50075"/>
    </source>
</evidence>
<dbReference type="FunFam" id="2.30.38.10:FF:000001">
    <property type="entry name" value="Non-ribosomal peptide synthetase PvdI"/>
    <property type="match status" value="2"/>
</dbReference>